<gene>
    <name evidence="1" type="ORF">L915_02902</name>
    <name evidence="2" type="ORF">L916_02879</name>
</gene>
<proteinExistence type="predicted"/>
<dbReference type="Proteomes" id="UP000053864">
    <property type="component" value="Unassembled WGS sequence"/>
</dbReference>
<sequence>MSCVWVRNVCATLRIVVSTSRAIGTGLLNSRNWMIPVWLSPSGYYVKLTGICDSRGTCVALVQQLDVANARRRAFIPSKRWG</sequence>
<reference evidence="1" key="1">
    <citation type="submission" date="2013-11" db="EMBL/GenBank/DDBJ databases">
        <title>The Genome Sequence of Phytophthora parasitica CJ02B3.</title>
        <authorList>
            <consortium name="The Broad Institute Genomics Platform"/>
            <person name="Russ C."/>
            <person name="Tyler B."/>
            <person name="Panabieres F."/>
            <person name="Shan W."/>
            <person name="Tripathy S."/>
            <person name="Grunwald N."/>
            <person name="Machado M."/>
            <person name="Johnson C.S."/>
            <person name="Arredondo F."/>
            <person name="Hong C."/>
            <person name="Coffey M."/>
            <person name="Young S.K."/>
            <person name="Zeng Q."/>
            <person name="Gargeya S."/>
            <person name="Fitzgerald M."/>
            <person name="Abouelleil A."/>
            <person name="Alvarado L."/>
            <person name="Chapman S.B."/>
            <person name="Gainer-Dewar J."/>
            <person name="Goldberg J."/>
            <person name="Griggs A."/>
            <person name="Gujja S."/>
            <person name="Hansen M."/>
            <person name="Howarth C."/>
            <person name="Imamovic A."/>
            <person name="Ireland A."/>
            <person name="Larimer J."/>
            <person name="McCowan C."/>
            <person name="Murphy C."/>
            <person name="Pearson M."/>
            <person name="Poon T.W."/>
            <person name="Priest M."/>
            <person name="Roberts A."/>
            <person name="Saif S."/>
            <person name="Shea T."/>
            <person name="Sykes S."/>
            <person name="Wortman J."/>
            <person name="Nusbaum C."/>
            <person name="Birren B."/>
        </authorList>
    </citation>
    <scope>NUCLEOTIDE SEQUENCE [LARGE SCALE GENOMIC DNA]</scope>
    <source>
        <strain evidence="1">CJ02B3</strain>
    </source>
</reference>
<dbReference type="AlphaFoldDB" id="W2JP11"/>
<accession>W2JP11</accession>
<evidence type="ECO:0000313" key="2">
    <source>
        <dbReference type="EMBL" id="ETL47373.1"/>
    </source>
</evidence>
<evidence type="ECO:0000313" key="1">
    <source>
        <dbReference type="EMBL" id="ETK93984.1"/>
    </source>
</evidence>
<dbReference type="EMBL" id="KI684765">
    <property type="protein sequence ID" value="ETK93984.1"/>
    <property type="molecule type" value="Genomic_DNA"/>
</dbReference>
<evidence type="ECO:0000313" key="3">
    <source>
        <dbReference type="Proteomes" id="UP000053864"/>
    </source>
</evidence>
<dbReference type="Proteomes" id="UP000053236">
    <property type="component" value="Unassembled WGS sequence"/>
</dbReference>
<name>W2JP11_PHYNI</name>
<reference evidence="2 3" key="2">
    <citation type="submission" date="2013-11" db="EMBL/GenBank/DDBJ databases">
        <title>The Genome Sequence of Phytophthora parasitica CJ05E6.</title>
        <authorList>
            <consortium name="The Broad Institute Genomics Platform"/>
            <person name="Russ C."/>
            <person name="Tyler B."/>
            <person name="Panabieres F."/>
            <person name="Shan W."/>
            <person name="Tripathy S."/>
            <person name="Grunwald N."/>
            <person name="Machado M."/>
            <person name="Johnson C.S."/>
            <person name="Arredondo F."/>
            <person name="Hong C."/>
            <person name="Coffey M."/>
            <person name="Young S.K."/>
            <person name="Zeng Q."/>
            <person name="Gargeya S."/>
            <person name="Fitzgerald M."/>
            <person name="Abouelleil A."/>
            <person name="Alvarado L."/>
            <person name="Chapman S.B."/>
            <person name="Gainer-Dewar J."/>
            <person name="Goldberg J."/>
            <person name="Griggs A."/>
            <person name="Gujja S."/>
            <person name="Hansen M."/>
            <person name="Howarth C."/>
            <person name="Imamovic A."/>
            <person name="Ireland A."/>
            <person name="Larimer J."/>
            <person name="McCowan C."/>
            <person name="Murphy C."/>
            <person name="Pearson M."/>
            <person name="Poon T.W."/>
            <person name="Priest M."/>
            <person name="Roberts A."/>
            <person name="Saif S."/>
            <person name="Shea T."/>
            <person name="Sykes S."/>
            <person name="Wortman J."/>
            <person name="Nusbaum C."/>
            <person name="Birren B."/>
        </authorList>
    </citation>
    <scope>NUCLEOTIDE SEQUENCE [LARGE SCALE GENOMIC DNA]</scope>
    <source>
        <strain evidence="2 3">CJ05E6</strain>
    </source>
</reference>
<dbReference type="EMBL" id="KI671267">
    <property type="protein sequence ID" value="ETL47373.1"/>
    <property type="molecule type" value="Genomic_DNA"/>
</dbReference>
<organism evidence="2 3">
    <name type="scientific">Phytophthora nicotianae</name>
    <name type="common">Potato buckeye rot agent</name>
    <name type="synonym">Phytophthora parasitica</name>
    <dbReference type="NCBI Taxonomy" id="4792"/>
    <lineage>
        <taxon>Eukaryota</taxon>
        <taxon>Sar</taxon>
        <taxon>Stramenopiles</taxon>
        <taxon>Oomycota</taxon>
        <taxon>Peronosporomycetes</taxon>
        <taxon>Peronosporales</taxon>
        <taxon>Peronosporaceae</taxon>
        <taxon>Phytophthora</taxon>
    </lineage>
</organism>
<protein>
    <submittedName>
        <fullName evidence="2">Uncharacterized protein</fullName>
    </submittedName>
</protein>